<dbReference type="Proteomes" id="UP000095409">
    <property type="component" value="Unassembled WGS sequence"/>
</dbReference>
<dbReference type="AlphaFoldDB" id="A0A174AVW0"/>
<feature type="domain" description="AAA-ATPase-like" evidence="1">
    <location>
        <begin position="19"/>
        <end position="205"/>
    </location>
</feature>
<evidence type="ECO:0000313" key="6">
    <source>
        <dbReference type="Proteomes" id="UP000285897"/>
    </source>
</evidence>
<dbReference type="SUPFAM" id="SSF52540">
    <property type="entry name" value="P-loop containing nucleoside triphosphate hydrolases"/>
    <property type="match status" value="1"/>
</dbReference>
<proteinExistence type="predicted"/>
<dbReference type="PANTHER" id="PTHR34825">
    <property type="entry name" value="CONSERVED PROTEIN, WITH A WEAK D-GALACTARATE DEHYDRATASE/ALTRONATE HYDROLASE DOMAIN"/>
    <property type="match status" value="1"/>
</dbReference>
<evidence type="ECO:0000313" key="2">
    <source>
        <dbReference type="EMBL" id="CUN92732.1"/>
    </source>
</evidence>
<reference evidence="4 7" key="3">
    <citation type="journal article" date="2019" name="Science, e1252229">
        <title>Invertible promoters mediate bacterial phase variation, antibiotic resistance, and host adaptation in the gut.</title>
        <authorList>
            <person name="Jiang X."/>
            <person name="Hall A.B."/>
            <person name="Arthur T.D."/>
            <person name="Plichta D.R."/>
            <person name="Covington C.T."/>
            <person name="Poyet M."/>
            <person name="Crothers J."/>
            <person name="Moses P.L."/>
            <person name="Tolonen A.C."/>
            <person name="Vlamakis H."/>
            <person name="Alm E.J."/>
            <person name="Xavier R.J."/>
        </authorList>
    </citation>
    <scope>NUCLEOTIDE SEQUENCE [LARGE SCALE GENOMIC DNA]</scope>
    <source>
        <strain evidence="4">Af_0058</strain>
        <strain evidence="7">af_0058</strain>
    </source>
</reference>
<evidence type="ECO:0000313" key="5">
    <source>
        <dbReference type="Proteomes" id="UP000095409"/>
    </source>
</evidence>
<protein>
    <submittedName>
        <fullName evidence="3">AAA family ATPase</fullName>
    </submittedName>
    <submittedName>
        <fullName evidence="2">Predicted AAA-ATPase</fullName>
    </submittedName>
</protein>
<dbReference type="EMBL" id="RCXQ01000001">
    <property type="protein sequence ID" value="RYT68701.1"/>
    <property type="molecule type" value="Genomic_DNA"/>
</dbReference>
<dbReference type="Proteomes" id="UP000285897">
    <property type="component" value="Unassembled WGS sequence"/>
</dbReference>
<reference evidence="2 5" key="1">
    <citation type="submission" date="2015-09" db="EMBL/GenBank/DDBJ databases">
        <authorList>
            <consortium name="Pathogen Informatics"/>
        </authorList>
    </citation>
    <scope>NUCLEOTIDE SEQUENCE [LARGE SCALE GENOMIC DNA]</scope>
    <source>
        <strain evidence="2 5">2789STDY5608837</strain>
    </source>
</reference>
<organism evidence="2 5">
    <name type="scientific">Blautia obeum</name>
    <dbReference type="NCBI Taxonomy" id="40520"/>
    <lineage>
        <taxon>Bacteria</taxon>
        <taxon>Bacillati</taxon>
        <taxon>Bacillota</taxon>
        <taxon>Clostridia</taxon>
        <taxon>Lachnospirales</taxon>
        <taxon>Lachnospiraceae</taxon>
        <taxon>Blautia</taxon>
    </lineage>
</organism>
<dbReference type="InterPro" id="IPR012547">
    <property type="entry name" value="PDDEXK_9"/>
</dbReference>
<dbReference type="RefSeq" id="WP_022387881.1">
    <property type="nucleotide sequence ID" value="NZ_CAXSOH010000001.1"/>
</dbReference>
<dbReference type="EMBL" id="QROS01000001">
    <property type="protein sequence ID" value="RHL50280.1"/>
    <property type="molecule type" value="Genomic_DNA"/>
</dbReference>
<dbReference type="InterPro" id="IPR027417">
    <property type="entry name" value="P-loop_NTPase"/>
</dbReference>
<dbReference type="PANTHER" id="PTHR34825:SF1">
    <property type="entry name" value="AAA-ATPASE-LIKE DOMAIN-CONTAINING PROTEIN"/>
    <property type="match status" value="1"/>
</dbReference>
<dbReference type="EMBL" id="CYZD01000004">
    <property type="protein sequence ID" value="CUN92732.1"/>
    <property type="molecule type" value="Genomic_DNA"/>
</dbReference>
<evidence type="ECO:0000313" key="7">
    <source>
        <dbReference type="Proteomes" id="UP000293506"/>
    </source>
</evidence>
<name>A0A174AVW0_9FIRM</name>
<sequence>MGNYLNPDNSKFQRAVNSDIYVDKTGLIKYTNRVINTMQAYVCVSRPRRFGKSMAADMLTAYYSRGCDSRELFAGLEIAKDENFGGYLNKYDTVFLNVQEFLSRSSDVKELIARIKQRVIRELTRQYPDVELFDSTDLAETMQDIYTESKCPFVLIIDEWDCIFREFKNDKEAQEKYLDFLRDLIKDKSYIHLAYMTGILPIKKYGTHSALNMFDEFSMIDPGPLASYVGFTESEVEKLCGEYQMDIDEIRNWYDGYSFEEVPSVYSPKSVISCMRLGRLGNYWNQTETFEALQLYIDMNFEGLRDDILSMLAGEEVPVNTGSFTNDMATFRTEDDVLTLLIHLGYLGYRYATKTVFIPNGEIRAEFVNAVSVSDWGEVSNALKNSADTLQAIWQGREKQVAEGIRQAHFETSHIQYNDENALSYTISLALYAARNFYTFHRELSGGKGFADLVFIPRKRFMDKPALVVELKWDKDAAGAITQIREKEYCRSLEEYHGKLLLVGINYDKKTKEHSCKIEEYRK</sequence>
<gene>
    <name evidence="3" type="ORF">DW021_01015</name>
    <name evidence="4" type="ORF">EAI82_00580</name>
    <name evidence="2" type="ORF">ERS852394_01157</name>
</gene>
<dbReference type="Gene3D" id="3.40.50.300">
    <property type="entry name" value="P-loop containing nucleotide triphosphate hydrolases"/>
    <property type="match status" value="1"/>
</dbReference>
<evidence type="ECO:0000313" key="4">
    <source>
        <dbReference type="EMBL" id="RYT68701.1"/>
    </source>
</evidence>
<reference evidence="3 6" key="2">
    <citation type="submission" date="2018-08" db="EMBL/GenBank/DDBJ databases">
        <title>A genome reference for cultivated species of the human gut microbiota.</title>
        <authorList>
            <person name="Zou Y."/>
            <person name="Xue W."/>
            <person name="Luo G."/>
        </authorList>
    </citation>
    <scope>NUCLEOTIDE SEQUENCE [LARGE SCALE GENOMIC DNA]</scope>
    <source>
        <strain evidence="3 6">AF37-6AC</strain>
    </source>
</reference>
<accession>A0A174AVW0</accession>
<dbReference type="InterPro" id="IPR018631">
    <property type="entry name" value="AAA-ATPase-like_dom"/>
</dbReference>
<dbReference type="Pfam" id="PF08011">
    <property type="entry name" value="PDDEXK_9"/>
    <property type="match status" value="1"/>
</dbReference>
<evidence type="ECO:0000313" key="3">
    <source>
        <dbReference type="EMBL" id="RHL50280.1"/>
    </source>
</evidence>
<dbReference type="Pfam" id="PF09820">
    <property type="entry name" value="AAA-ATPase_like"/>
    <property type="match status" value="1"/>
</dbReference>
<dbReference type="Proteomes" id="UP000293506">
    <property type="component" value="Unassembled WGS sequence"/>
</dbReference>
<evidence type="ECO:0000259" key="1">
    <source>
        <dbReference type="Pfam" id="PF09820"/>
    </source>
</evidence>